<name>A0A7G7GE07_9BACT</name>
<dbReference type="RefSeq" id="WP_185271882.1">
    <property type="nucleotide sequence ID" value="NZ_CP055156.1"/>
</dbReference>
<feature type="chain" id="PRO_5028930972" description="PepSY-like domain-containing protein" evidence="1">
    <location>
        <begin position="18"/>
        <end position="151"/>
    </location>
</feature>
<proteinExistence type="predicted"/>
<evidence type="ECO:0000313" key="2">
    <source>
        <dbReference type="EMBL" id="QNF35391.1"/>
    </source>
</evidence>
<keyword evidence="1" id="KW-0732">Signal</keyword>
<sequence length="151" mass="17133">MKVFLFAVLFMSSGLFACSKDLNKELEAGQVPAIVNNTLMARFPDAIDLHWVKKQNAYEADFRLAFTDYAALIDGTGKLVMYKKFVNGTDLPKSIAEVLQSDFATYRIEDLEKVNKAGQVFYQVQLEKESQEVKQVFSAEGQPNNKVTYWD</sequence>
<dbReference type="SUPFAM" id="SSF160574">
    <property type="entry name" value="BT0923-like"/>
    <property type="match status" value="1"/>
</dbReference>
<dbReference type="PROSITE" id="PS51257">
    <property type="entry name" value="PROKAR_LIPOPROTEIN"/>
    <property type="match status" value="1"/>
</dbReference>
<organism evidence="2 3">
    <name type="scientific">Adhaeribacter swui</name>
    <dbReference type="NCBI Taxonomy" id="2086471"/>
    <lineage>
        <taxon>Bacteria</taxon>
        <taxon>Pseudomonadati</taxon>
        <taxon>Bacteroidota</taxon>
        <taxon>Cytophagia</taxon>
        <taxon>Cytophagales</taxon>
        <taxon>Hymenobacteraceae</taxon>
        <taxon>Adhaeribacter</taxon>
    </lineage>
</organism>
<reference evidence="2 3" key="1">
    <citation type="journal article" date="2018" name="Int. J. Syst. Evol. Microbiol.">
        <title>Adhaeribacter swui sp. nov., isolated from wet mud.</title>
        <authorList>
            <person name="Kim D.U."/>
            <person name="Kim K.W."/>
            <person name="Kang M.S."/>
            <person name="Kim J.Y."/>
            <person name="Jang J.H."/>
            <person name="Kim M.K."/>
        </authorList>
    </citation>
    <scope>NUCLEOTIDE SEQUENCE [LARGE SCALE GENOMIC DNA]</scope>
    <source>
        <strain evidence="2 3">KCTC 52873</strain>
    </source>
</reference>
<dbReference type="Gene3D" id="3.10.450.360">
    <property type="match status" value="1"/>
</dbReference>
<gene>
    <name evidence="2" type="ORF">HUW51_22725</name>
</gene>
<accession>A0A7G7GE07</accession>
<feature type="signal peptide" evidence="1">
    <location>
        <begin position="1"/>
        <end position="17"/>
    </location>
</feature>
<dbReference type="AlphaFoldDB" id="A0A7G7GE07"/>
<dbReference type="EMBL" id="CP055156">
    <property type="protein sequence ID" value="QNF35391.1"/>
    <property type="molecule type" value="Genomic_DNA"/>
</dbReference>
<protein>
    <recommendedName>
        <fullName evidence="4">PepSY-like domain-containing protein</fullName>
    </recommendedName>
</protein>
<evidence type="ECO:0000313" key="3">
    <source>
        <dbReference type="Proteomes" id="UP000515237"/>
    </source>
</evidence>
<evidence type="ECO:0008006" key="4">
    <source>
        <dbReference type="Google" id="ProtNLM"/>
    </source>
</evidence>
<dbReference type="KEGG" id="aswu:HUW51_22725"/>
<keyword evidence="3" id="KW-1185">Reference proteome</keyword>
<dbReference type="Proteomes" id="UP000515237">
    <property type="component" value="Chromosome"/>
</dbReference>
<evidence type="ECO:0000256" key="1">
    <source>
        <dbReference type="SAM" id="SignalP"/>
    </source>
</evidence>